<protein>
    <submittedName>
        <fullName evidence="1">Uncharacterized protein</fullName>
    </submittedName>
</protein>
<reference evidence="1" key="1">
    <citation type="submission" date="2014-09" db="EMBL/GenBank/DDBJ databases">
        <authorList>
            <person name="Magalhaes I.L.F."/>
            <person name="Oliveira U."/>
            <person name="Santos F.R."/>
            <person name="Vidigal T.H.D.A."/>
            <person name="Brescovit A.D."/>
            <person name="Santos A.J."/>
        </authorList>
    </citation>
    <scope>NUCLEOTIDE SEQUENCE</scope>
    <source>
        <tissue evidence="1">Shoot tissue taken approximately 20 cm above the soil surface</tissue>
    </source>
</reference>
<proteinExistence type="predicted"/>
<name>A0A0A9E0N7_ARUDO</name>
<sequence length="33" mass="3752">MSDCKMNPHTIRNVILDRQSQIGIKTNENGPQI</sequence>
<dbReference type="EMBL" id="GBRH01208353">
    <property type="protein sequence ID" value="JAD89542.1"/>
    <property type="molecule type" value="Transcribed_RNA"/>
</dbReference>
<dbReference type="AlphaFoldDB" id="A0A0A9E0N7"/>
<organism evidence="1">
    <name type="scientific">Arundo donax</name>
    <name type="common">Giant reed</name>
    <name type="synonym">Donax arundinaceus</name>
    <dbReference type="NCBI Taxonomy" id="35708"/>
    <lineage>
        <taxon>Eukaryota</taxon>
        <taxon>Viridiplantae</taxon>
        <taxon>Streptophyta</taxon>
        <taxon>Embryophyta</taxon>
        <taxon>Tracheophyta</taxon>
        <taxon>Spermatophyta</taxon>
        <taxon>Magnoliopsida</taxon>
        <taxon>Liliopsida</taxon>
        <taxon>Poales</taxon>
        <taxon>Poaceae</taxon>
        <taxon>PACMAD clade</taxon>
        <taxon>Arundinoideae</taxon>
        <taxon>Arundineae</taxon>
        <taxon>Arundo</taxon>
    </lineage>
</organism>
<accession>A0A0A9E0N7</accession>
<evidence type="ECO:0000313" key="1">
    <source>
        <dbReference type="EMBL" id="JAD89542.1"/>
    </source>
</evidence>
<reference evidence="1" key="2">
    <citation type="journal article" date="2015" name="Data Brief">
        <title>Shoot transcriptome of the giant reed, Arundo donax.</title>
        <authorList>
            <person name="Barrero R.A."/>
            <person name="Guerrero F.D."/>
            <person name="Moolhuijzen P."/>
            <person name="Goolsby J.A."/>
            <person name="Tidwell J."/>
            <person name="Bellgard S.E."/>
            <person name="Bellgard M.I."/>
        </authorList>
    </citation>
    <scope>NUCLEOTIDE SEQUENCE</scope>
    <source>
        <tissue evidence="1">Shoot tissue taken approximately 20 cm above the soil surface</tissue>
    </source>
</reference>